<comment type="function">
    <text evidence="1">Catalyzes the last step of tRNA splicing, the transfer of the splice junction 2'-phosphate from ligated tRNA to NAD to produce ADP-ribose 1''-2'' cyclic phosphate.</text>
</comment>
<dbReference type="Proteomes" id="UP000799771">
    <property type="component" value="Unassembled WGS sequence"/>
</dbReference>
<dbReference type="Gene3D" id="1.10.10.970">
    <property type="entry name" value="RNA 2'-phosphotransferase, Tpt1/KptA family, N-terminal domain"/>
    <property type="match status" value="1"/>
</dbReference>
<sequence length="301" mass="31882">MARGGGMRNPANQPRDQQVSRKVSWLLRHGAGAEGLKLGEGGYVNVGDALNTRCLKALHVTFPELREVVASNDKQRFSMIPLNQPAIESESDSPSNYLIRANQGHSLPLSSTSLLTPITHQANNIPRTVIHGTHDRAWPLILQSGGLRPMGRNHIHFAVGLPTPLSPSSTPTNPETEEEPKVISGIRRSATVLIYIDIRAALNAGISFGVSENGVVLTEGDGEGKLGCEFFERVVGRGGEVLMEGGVMPEGVVVDVGGWEGVVGRGGRGKGRKRGGGKRGGRGGKAVDGEREGEAKDAVAE</sequence>
<comment type="catalytic activity">
    <reaction evidence="6">
        <text>2'-phospho-[ligated tRNA] + NAD(+) = mature tRNA + ADP-alpha-D-ribose 1'',2''-cyclic phosphate + nicotinamide</text>
        <dbReference type="Rhea" id="RHEA:23324"/>
        <dbReference type="Rhea" id="RHEA-COMP:11106"/>
        <dbReference type="Rhea" id="RHEA-COMP:11107"/>
        <dbReference type="ChEBI" id="CHEBI:17154"/>
        <dbReference type="ChEBI" id="CHEBI:57540"/>
        <dbReference type="ChEBI" id="CHEBI:76596"/>
        <dbReference type="ChEBI" id="CHEBI:82883"/>
        <dbReference type="ChEBI" id="CHEBI:85027"/>
        <dbReference type="EC" id="2.7.1.160"/>
    </reaction>
</comment>
<keyword evidence="5" id="KW-0520">NAD</keyword>
<dbReference type="GeneID" id="54405669"/>
<feature type="region of interest" description="Disordered" evidence="7">
    <location>
        <begin position="1"/>
        <end position="21"/>
    </location>
</feature>
<feature type="region of interest" description="Disordered" evidence="7">
    <location>
        <begin position="161"/>
        <end position="181"/>
    </location>
</feature>
<keyword evidence="9" id="KW-1185">Reference proteome</keyword>
<proteinExistence type="inferred from homology"/>
<evidence type="ECO:0000256" key="2">
    <source>
        <dbReference type="ARBA" id="ARBA00009836"/>
    </source>
</evidence>
<gene>
    <name evidence="8" type="ORF">P153DRAFT_324305</name>
</gene>
<feature type="compositionally biased region" description="Polar residues" evidence="7">
    <location>
        <begin position="10"/>
        <end position="21"/>
    </location>
</feature>
<dbReference type="PANTHER" id="PTHR12684:SF2">
    <property type="entry name" value="TRNA 2'-PHOSPHOTRANSFERASE 1"/>
    <property type="match status" value="1"/>
</dbReference>
<dbReference type="SUPFAM" id="SSF56399">
    <property type="entry name" value="ADP-ribosylation"/>
    <property type="match status" value="1"/>
</dbReference>
<accession>A0A6A6A478</accession>
<evidence type="ECO:0000256" key="5">
    <source>
        <dbReference type="ARBA" id="ARBA00023027"/>
    </source>
</evidence>
<dbReference type="InterPro" id="IPR002745">
    <property type="entry name" value="Ptrans_KptA/Tpt1"/>
</dbReference>
<evidence type="ECO:0000313" key="9">
    <source>
        <dbReference type="Proteomes" id="UP000799771"/>
    </source>
</evidence>
<evidence type="ECO:0000256" key="3">
    <source>
        <dbReference type="ARBA" id="ARBA00012007"/>
    </source>
</evidence>
<dbReference type="Gene3D" id="3.20.170.30">
    <property type="match status" value="1"/>
</dbReference>
<keyword evidence="4" id="KW-0808">Transferase</keyword>
<protein>
    <recommendedName>
        <fullName evidence="3">2'-phosphotransferase</fullName>
        <ecNumber evidence="3">2.7.1.160</ecNumber>
    </recommendedName>
</protein>
<dbReference type="Pfam" id="PF01885">
    <property type="entry name" value="PTS_2-RNA"/>
    <property type="match status" value="1"/>
</dbReference>
<feature type="compositionally biased region" description="Basic residues" evidence="7">
    <location>
        <begin position="267"/>
        <end position="282"/>
    </location>
</feature>
<feature type="non-terminal residue" evidence="8">
    <location>
        <position position="301"/>
    </location>
</feature>
<dbReference type="OrthoDB" id="419694at2759"/>
<feature type="compositionally biased region" description="Low complexity" evidence="7">
    <location>
        <begin position="161"/>
        <end position="174"/>
    </location>
</feature>
<dbReference type="RefSeq" id="XP_033520316.1">
    <property type="nucleotide sequence ID" value="XM_033665237.1"/>
</dbReference>
<organism evidence="8 9">
    <name type="scientific">Dothidotthia symphoricarpi CBS 119687</name>
    <dbReference type="NCBI Taxonomy" id="1392245"/>
    <lineage>
        <taxon>Eukaryota</taxon>
        <taxon>Fungi</taxon>
        <taxon>Dikarya</taxon>
        <taxon>Ascomycota</taxon>
        <taxon>Pezizomycotina</taxon>
        <taxon>Dothideomycetes</taxon>
        <taxon>Pleosporomycetidae</taxon>
        <taxon>Pleosporales</taxon>
        <taxon>Dothidotthiaceae</taxon>
        <taxon>Dothidotthia</taxon>
    </lineage>
</organism>
<dbReference type="PANTHER" id="PTHR12684">
    <property type="entry name" value="PUTATIVE PHOSPHOTRANSFERASE"/>
    <property type="match status" value="1"/>
</dbReference>
<reference evidence="8" key="1">
    <citation type="journal article" date="2020" name="Stud. Mycol.">
        <title>101 Dothideomycetes genomes: a test case for predicting lifestyles and emergence of pathogens.</title>
        <authorList>
            <person name="Haridas S."/>
            <person name="Albert R."/>
            <person name="Binder M."/>
            <person name="Bloem J."/>
            <person name="Labutti K."/>
            <person name="Salamov A."/>
            <person name="Andreopoulos B."/>
            <person name="Baker S."/>
            <person name="Barry K."/>
            <person name="Bills G."/>
            <person name="Bluhm B."/>
            <person name="Cannon C."/>
            <person name="Castanera R."/>
            <person name="Culley D."/>
            <person name="Daum C."/>
            <person name="Ezra D."/>
            <person name="Gonzalez J."/>
            <person name="Henrissat B."/>
            <person name="Kuo A."/>
            <person name="Liang C."/>
            <person name="Lipzen A."/>
            <person name="Lutzoni F."/>
            <person name="Magnuson J."/>
            <person name="Mondo S."/>
            <person name="Nolan M."/>
            <person name="Ohm R."/>
            <person name="Pangilinan J."/>
            <person name="Park H.-J."/>
            <person name="Ramirez L."/>
            <person name="Alfaro M."/>
            <person name="Sun H."/>
            <person name="Tritt A."/>
            <person name="Yoshinaga Y."/>
            <person name="Zwiers L.-H."/>
            <person name="Turgeon B."/>
            <person name="Goodwin S."/>
            <person name="Spatafora J."/>
            <person name="Crous P."/>
            <person name="Grigoriev I."/>
        </authorList>
    </citation>
    <scope>NUCLEOTIDE SEQUENCE</scope>
    <source>
        <strain evidence="8">CBS 119687</strain>
    </source>
</reference>
<evidence type="ECO:0000313" key="8">
    <source>
        <dbReference type="EMBL" id="KAF2125924.1"/>
    </source>
</evidence>
<dbReference type="EMBL" id="ML977515">
    <property type="protein sequence ID" value="KAF2125924.1"/>
    <property type="molecule type" value="Genomic_DNA"/>
</dbReference>
<feature type="compositionally biased region" description="Basic and acidic residues" evidence="7">
    <location>
        <begin position="285"/>
        <end position="301"/>
    </location>
</feature>
<comment type="similarity">
    <text evidence="2">Belongs to the KptA/TPT1 family.</text>
</comment>
<dbReference type="GO" id="GO:0006388">
    <property type="term" value="P:tRNA splicing, via endonucleolytic cleavage and ligation"/>
    <property type="evidence" value="ECO:0007669"/>
    <property type="project" value="TreeGrafter"/>
</dbReference>
<dbReference type="InterPro" id="IPR042081">
    <property type="entry name" value="RNA_2'-PTrans_C"/>
</dbReference>
<name>A0A6A6A478_9PLEO</name>
<dbReference type="InterPro" id="IPR042080">
    <property type="entry name" value="RNA_2'-PTrans_N"/>
</dbReference>
<evidence type="ECO:0000256" key="7">
    <source>
        <dbReference type="SAM" id="MobiDB-lite"/>
    </source>
</evidence>
<dbReference type="EC" id="2.7.1.160" evidence="3"/>
<evidence type="ECO:0000256" key="4">
    <source>
        <dbReference type="ARBA" id="ARBA00022679"/>
    </source>
</evidence>
<feature type="region of interest" description="Disordered" evidence="7">
    <location>
        <begin position="265"/>
        <end position="301"/>
    </location>
</feature>
<evidence type="ECO:0000256" key="1">
    <source>
        <dbReference type="ARBA" id="ARBA00003343"/>
    </source>
</evidence>
<dbReference type="AlphaFoldDB" id="A0A6A6A478"/>
<evidence type="ECO:0000256" key="6">
    <source>
        <dbReference type="ARBA" id="ARBA00047949"/>
    </source>
</evidence>
<dbReference type="GO" id="GO:0000215">
    <property type="term" value="F:tRNA 2'-phosphotransferase activity"/>
    <property type="evidence" value="ECO:0007669"/>
    <property type="project" value="UniProtKB-EC"/>
</dbReference>